<protein>
    <submittedName>
        <fullName evidence="1">Uncharacterized protein</fullName>
    </submittedName>
</protein>
<sequence>MFVMYSADNLNLSLELTLSLATSKFQLLYSNLFAIRQQSSVNVTKTTLSKEISIRKSICCPHQLVIRKCALREAKNSAR</sequence>
<dbReference type="AlphaFoldDB" id="A0A0A9DDT8"/>
<accession>A0A0A9DDT8</accession>
<reference evidence="1" key="2">
    <citation type="journal article" date="2015" name="Data Brief">
        <title>Shoot transcriptome of the giant reed, Arundo donax.</title>
        <authorList>
            <person name="Barrero R.A."/>
            <person name="Guerrero F.D."/>
            <person name="Moolhuijzen P."/>
            <person name="Goolsby J.A."/>
            <person name="Tidwell J."/>
            <person name="Bellgard S.E."/>
            <person name="Bellgard M.I."/>
        </authorList>
    </citation>
    <scope>NUCLEOTIDE SEQUENCE</scope>
    <source>
        <tissue evidence="1">Shoot tissue taken approximately 20 cm above the soil surface</tissue>
    </source>
</reference>
<name>A0A0A9DDT8_ARUDO</name>
<dbReference type="EMBL" id="GBRH01211161">
    <property type="protein sequence ID" value="JAD86734.1"/>
    <property type="molecule type" value="Transcribed_RNA"/>
</dbReference>
<organism evidence="1">
    <name type="scientific">Arundo donax</name>
    <name type="common">Giant reed</name>
    <name type="synonym">Donax arundinaceus</name>
    <dbReference type="NCBI Taxonomy" id="35708"/>
    <lineage>
        <taxon>Eukaryota</taxon>
        <taxon>Viridiplantae</taxon>
        <taxon>Streptophyta</taxon>
        <taxon>Embryophyta</taxon>
        <taxon>Tracheophyta</taxon>
        <taxon>Spermatophyta</taxon>
        <taxon>Magnoliopsida</taxon>
        <taxon>Liliopsida</taxon>
        <taxon>Poales</taxon>
        <taxon>Poaceae</taxon>
        <taxon>PACMAD clade</taxon>
        <taxon>Arundinoideae</taxon>
        <taxon>Arundineae</taxon>
        <taxon>Arundo</taxon>
    </lineage>
</organism>
<evidence type="ECO:0000313" key="1">
    <source>
        <dbReference type="EMBL" id="JAD86734.1"/>
    </source>
</evidence>
<proteinExistence type="predicted"/>
<reference evidence="1" key="1">
    <citation type="submission" date="2014-09" db="EMBL/GenBank/DDBJ databases">
        <authorList>
            <person name="Magalhaes I.L.F."/>
            <person name="Oliveira U."/>
            <person name="Santos F.R."/>
            <person name="Vidigal T.H.D.A."/>
            <person name="Brescovit A.D."/>
            <person name="Santos A.J."/>
        </authorList>
    </citation>
    <scope>NUCLEOTIDE SEQUENCE</scope>
    <source>
        <tissue evidence="1">Shoot tissue taken approximately 20 cm above the soil surface</tissue>
    </source>
</reference>